<dbReference type="InterPro" id="IPR051313">
    <property type="entry name" value="Bact_iron-sidero_bind"/>
</dbReference>
<keyword evidence="2" id="KW-0813">Transport</keyword>
<dbReference type="AlphaFoldDB" id="A0A8J7YK40"/>
<evidence type="ECO:0000313" key="5">
    <source>
        <dbReference type="EMBL" id="MBX0305118.1"/>
    </source>
</evidence>
<reference evidence="5" key="1">
    <citation type="submission" date="2021-06" db="EMBL/GenBank/DDBJ databases">
        <title>Halomicroarcula sp. F24A a new haloarchaeum isolated from saline soil.</title>
        <authorList>
            <person name="Duran-Viseras A."/>
            <person name="Sanchez-Porro C."/>
            <person name="Ventosa A."/>
        </authorList>
    </citation>
    <scope>NUCLEOTIDE SEQUENCE</scope>
    <source>
        <strain evidence="5">F24A</strain>
    </source>
</reference>
<dbReference type="RefSeq" id="WP_220589308.1">
    <property type="nucleotide sequence ID" value="NZ_RKLQ01000002.1"/>
</dbReference>
<evidence type="ECO:0000256" key="3">
    <source>
        <dbReference type="ARBA" id="ARBA00022729"/>
    </source>
</evidence>
<dbReference type="InterPro" id="IPR006311">
    <property type="entry name" value="TAT_signal"/>
</dbReference>
<organism evidence="5 6">
    <name type="scientific">Haloarcula salinisoli</name>
    <dbReference type="NCBI Taxonomy" id="2487746"/>
    <lineage>
        <taxon>Archaea</taxon>
        <taxon>Methanobacteriati</taxon>
        <taxon>Methanobacteriota</taxon>
        <taxon>Stenosarchaea group</taxon>
        <taxon>Halobacteria</taxon>
        <taxon>Halobacteriales</taxon>
        <taxon>Haloarculaceae</taxon>
        <taxon>Haloarcula</taxon>
    </lineage>
</organism>
<dbReference type="PROSITE" id="PS51318">
    <property type="entry name" value="TAT"/>
    <property type="match status" value="1"/>
</dbReference>
<accession>A0A8J7YK40</accession>
<comment type="caution">
    <text evidence="5">The sequence shown here is derived from an EMBL/GenBank/DDBJ whole genome shotgun (WGS) entry which is preliminary data.</text>
</comment>
<dbReference type="PANTHER" id="PTHR30532:SF1">
    <property type="entry name" value="IRON(3+)-HYDROXAMATE-BINDING PROTEIN FHUD"/>
    <property type="match status" value="1"/>
</dbReference>
<comment type="subcellular location">
    <subcellularLocation>
        <location evidence="1">Cell envelope</location>
    </subcellularLocation>
</comment>
<dbReference type="SUPFAM" id="SSF53807">
    <property type="entry name" value="Helical backbone' metal receptor"/>
    <property type="match status" value="1"/>
</dbReference>
<proteinExistence type="predicted"/>
<evidence type="ECO:0000259" key="4">
    <source>
        <dbReference type="Pfam" id="PF01497"/>
    </source>
</evidence>
<keyword evidence="3" id="KW-0732">Signal</keyword>
<dbReference type="Proteomes" id="UP000783863">
    <property type="component" value="Unassembled WGS sequence"/>
</dbReference>
<keyword evidence="6" id="KW-1185">Reference proteome</keyword>
<sequence length="389" mass="43331">MSDNDTTRTTRRATLKYGATAAAGLGLAGCSEFAEQAGSNGTPTGTGSSTVTMEPMGTVAFDSVPETWMAYFSTYGDMGIALGQADGLEALIFSENWPDQLYDSLPGVDVDIPGTRQLMGESGIDKEVFYELECDVHLFDPNFIQVLDDSWTDEDLDDIATNVGPIVGNQIRRRGDDWHDYRYYSLYEAFEIIARVFQERERYEAIKTVHDEFISSLQADLPPEDERPDIGLVSVNSNFEDGSFYTYPIGSEGNGKKQYRDLGINDAFAEEIDGGYAQWDYEQLLEVDPDALVFSYGFSHVSRAEFEDRMEQMRADDVGSRLSAVQNDRLYRGGTAYQGPVLNLLQTEAAAKQFYPDQFGAWNGLETLEDADAQLFDHQRVADIINGDI</sequence>
<dbReference type="Gene3D" id="3.40.50.1980">
    <property type="entry name" value="Nitrogenase molybdenum iron protein domain"/>
    <property type="match status" value="2"/>
</dbReference>
<evidence type="ECO:0000256" key="2">
    <source>
        <dbReference type="ARBA" id="ARBA00022448"/>
    </source>
</evidence>
<dbReference type="PANTHER" id="PTHR30532">
    <property type="entry name" value="IRON III DICITRATE-BINDING PERIPLASMIC PROTEIN"/>
    <property type="match status" value="1"/>
</dbReference>
<feature type="domain" description="Fe/B12 periplasmic-binding" evidence="4">
    <location>
        <begin position="179"/>
        <end position="333"/>
    </location>
</feature>
<dbReference type="InterPro" id="IPR002491">
    <property type="entry name" value="ABC_transptr_periplasmic_BD"/>
</dbReference>
<dbReference type="EMBL" id="RKLQ01000002">
    <property type="protein sequence ID" value="MBX0305118.1"/>
    <property type="molecule type" value="Genomic_DNA"/>
</dbReference>
<evidence type="ECO:0000313" key="6">
    <source>
        <dbReference type="Proteomes" id="UP000783863"/>
    </source>
</evidence>
<dbReference type="Pfam" id="PF01497">
    <property type="entry name" value="Peripla_BP_2"/>
    <property type="match status" value="1"/>
</dbReference>
<protein>
    <submittedName>
        <fullName evidence="5">ABC transporter substrate-binding protein</fullName>
    </submittedName>
</protein>
<evidence type="ECO:0000256" key="1">
    <source>
        <dbReference type="ARBA" id="ARBA00004196"/>
    </source>
</evidence>
<gene>
    <name evidence="5" type="ORF">EGD98_15725</name>
</gene>
<name>A0A8J7YK40_9EURY</name>